<reference evidence="2" key="1">
    <citation type="submission" date="2025-08" db="UniProtKB">
        <authorList>
            <consortium name="RefSeq"/>
        </authorList>
    </citation>
    <scope>IDENTIFICATION</scope>
</reference>
<keyword evidence="1" id="KW-1185">Reference proteome</keyword>
<proteinExistence type="predicted"/>
<dbReference type="PROSITE" id="PS51450">
    <property type="entry name" value="LRR"/>
    <property type="match status" value="2"/>
</dbReference>
<evidence type="ECO:0000313" key="2">
    <source>
        <dbReference type="RefSeq" id="XP_036368189.1"/>
    </source>
</evidence>
<dbReference type="RefSeq" id="XP_036368189.1">
    <property type="nucleotide sequence ID" value="XM_036512296.1"/>
</dbReference>
<name>A0A7E6FKH9_9MOLL</name>
<dbReference type="SUPFAM" id="SSF52058">
    <property type="entry name" value="L domain-like"/>
    <property type="match status" value="1"/>
</dbReference>
<dbReference type="Proteomes" id="UP000515154">
    <property type="component" value="Linkage group LG22"/>
</dbReference>
<sequence length="763" mass="88764">MDGKSEMRKKTTGVENNLPVLNNLTVLGKSFEMGLPGDQVIFAMKTEEKNRNNSRMISKPEKLETKENYFRDVTLEFLQEKFRDDVVFDKLLFVSFNNQYLRTLGVLSELVTNLQVCNLSGNFLTDISSLMLCPNLQKLDVHGNQITNLPGHLMWSNMQHLEFLYLHDNTFANFGVVKSISGCPKLLALTLYDTPLSLWITYRHSVVNSLHSLKALDQFVVADEEIINDLNESHRFAAFQKELKVNLCPQQTQLHSAATEFEEIKNLKRKINNIMAHHSPVIIIQKCIRGFLSRCRTAEELIKHEVNHLELTHPLQLTSSTIYSVLLPHKEVKHQREGQKLFNPKSELMSVPISIPRSQNLPSPISVSCMSIEQDSLRVDTSEDSCTSCENIVEIGKKQDQNKNVAILLNRRNKKLSKSKNFKWQTLREKSEDYFAFSFIGEDIPISTLHLQGYSKPIHQVYAFSNMMMENQLVSSAIRSAHDSYHRIPDVPKLEPRKIPVEVFLSQKREMRKESMYKRLFKHINKSCLFAVQRAYEDQWQADKNKIKLDEVYERKLEEQERRQNFVERERQKYFLKLGKNEQGKLQMNQWNEKRAAENKKQMEVLQMKRFDSSRITSEREAEKKFTKDFSCQQLSLSRSLLRHNFGKSASKGKQSKTYLVKSIHLSEQEKFESIQDYILNSQERKRVESNIAKCEMIDSQHFAKVSNPEEPKDPEEHMKASHLKDRVDVYPFSVVSLNKLNIIKPKKTSKMKHDNPDMATQV</sequence>
<dbReference type="InterPro" id="IPR032675">
    <property type="entry name" value="LRR_dom_sf"/>
</dbReference>
<accession>A0A7E6FKH9</accession>
<protein>
    <submittedName>
        <fullName evidence="2">Leucine-rich repeat and IQ domain-containing protein 3-like isoform X1</fullName>
    </submittedName>
</protein>
<dbReference type="PANTHER" id="PTHR46723:SF1">
    <property type="entry name" value="LEUCINE-RICH REPEAT AND IQ DOMAIN-CONTAINING PROTEIN 3"/>
    <property type="match status" value="1"/>
</dbReference>
<organism evidence="1 2">
    <name type="scientific">Octopus sinensis</name>
    <name type="common">East Asian common octopus</name>
    <dbReference type="NCBI Taxonomy" id="2607531"/>
    <lineage>
        <taxon>Eukaryota</taxon>
        <taxon>Metazoa</taxon>
        <taxon>Spiralia</taxon>
        <taxon>Lophotrochozoa</taxon>
        <taxon>Mollusca</taxon>
        <taxon>Cephalopoda</taxon>
        <taxon>Coleoidea</taxon>
        <taxon>Octopodiformes</taxon>
        <taxon>Octopoda</taxon>
        <taxon>Incirrata</taxon>
        <taxon>Octopodidae</taxon>
        <taxon>Octopus</taxon>
    </lineage>
</organism>
<dbReference type="Gene3D" id="3.80.10.10">
    <property type="entry name" value="Ribonuclease Inhibitor"/>
    <property type="match status" value="1"/>
</dbReference>
<dbReference type="InterPro" id="IPR052859">
    <property type="entry name" value="LRR-IQ_domain_protein"/>
</dbReference>
<gene>
    <name evidence="2" type="primary">LOC115223198</name>
</gene>
<dbReference type="PANTHER" id="PTHR46723">
    <property type="entry name" value="LEUCINE-RICH REPEAT AND IQ DOMAIN-CONTAINING PROTEIN 3"/>
    <property type="match status" value="1"/>
</dbReference>
<dbReference type="InterPro" id="IPR001611">
    <property type="entry name" value="Leu-rich_rpt"/>
</dbReference>
<dbReference type="AlphaFoldDB" id="A0A7E6FKH9"/>
<evidence type="ECO:0000313" key="1">
    <source>
        <dbReference type="Proteomes" id="UP000515154"/>
    </source>
</evidence>